<dbReference type="EMBL" id="CP136986">
    <property type="protein sequence ID" value="WOS78477.1"/>
    <property type="molecule type" value="Genomic_DNA"/>
</dbReference>
<organism evidence="4 9">
    <name type="scientific">Pseudomonas aeruginosa</name>
    <dbReference type="NCBI Taxonomy" id="287"/>
    <lineage>
        <taxon>Bacteria</taxon>
        <taxon>Pseudomonadati</taxon>
        <taxon>Pseudomonadota</taxon>
        <taxon>Gammaproteobacteria</taxon>
        <taxon>Pseudomonadales</taxon>
        <taxon>Pseudomonadaceae</taxon>
        <taxon>Pseudomonas</taxon>
    </lineage>
</organism>
<dbReference type="Proteomes" id="UP000194857">
    <property type="component" value="Unassembled WGS sequence"/>
</dbReference>
<reference evidence="3" key="7">
    <citation type="submission" date="2020-01" db="EMBL/GenBank/DDBJ databases">
        <title>Bacteria Cultured from War Wounds Associated with the Conflict in Eastern Ukraine.</title>
        <authorList>
            <person name="Snesrud E."/>
            <person name="Galac M.R."/>
            <person name="Mc Gann P."/>
            <person name="Valentine K."/>
            <person name="Viacheslav K."/>
        </authorList>
    </citation>
    <scope>NUCLEOTIDE SEQUENCE</scope>
    <source>
        <strain evidence="3">VNMU148</strain>
    </source>
</reference>
<reference evidence="7" key="9">
    <citation type="submission" date="2023-10" db="EMBL/GenBank/DDBJ databases">
        <title>Pathogen: clinical or host-associated sample.</title>
        <authorList>
            <person name="Hergert J."/>
            <person name="Casey R."/>
            <person name="Wagner J."/>
            <person name="Young E.L."/>
            <person name="Oakeson K.F."/>
        </authorList>
    </citation>
    <scope>NUCLEOTIDE SEQUENCE</scope>
    <source>
        <strain evidence="7">2021CK-01020</strain>
    </source>
</reference>
<dbReference type="RefSeq" id="WP_003084320.1">
    <property type="nucleotide sequence ID" value="NZ_AP014622.1"/>
</dbReference>
<reference evidence="8" key="2">
    <citation type="submission" date="2015-06" db="EMBL/GenBank/DDBJ databases">
        <authorList>
            <person name="Radhakrishnan Rajesh"/>
            <person name="Underwood Anthony"/>
            <person name="Al-Shahib Ali"/>
        </authorList>
    </citation>
    <scope>NUCLEOTIDE SEQUENCE [LARGE SCALE GENOMIC DNA]</scope>
    <source>
        <strain evidence="8">P19_London_7_VIM_2_05_10</strain>
    </source>
</reference>
<reference evidence="5 10" key="5">
    <citation type="submission" date="2018-07" db="EMBL/GenBank/DDBJ databases">
        <title>Mechanisms of high-level aminoglycoside resistance among Gram-negative pathogens in Brazil.</title>
        <authorList>
            <person name="Ballaben A.S."/>
            <person name="Darini A.L.C."/>
            <person name="Doi Y."/>
        </authorList>
    </citation>
    <scope>NUCLEOTIDE SEQUENCE [LARGE SCALE GENOMIC DNA]</scope>
    <source>
        <strain evidence="5 10">B2-305</strain>
    </source>
</reference>
<dbReference type="Proteomes" id="UP000045039">
    <property type="component" value="Unassembled WGS sequence"/>
</dbReference>
<dbReference type="KEGG" id="paeb:NCGM1900_0308"/>
<dbReference type="EMBL" id="CVVU01000214">
    <property type="protein sequence ID" value="CRP28401.1"/>
    <property type="molecule type" value="Genomic_DNA"/>
</dbReference>
<evidence type="ECO:0000313" key="11">
    <source>
        <dbReference type="Proteomes" id="UP000284767"/>
    </source>
</evidence>
<dbReference type="EMBL" id="WXZT01000012">
    <property type="protein sequence ID" value="MZZ14349.1"/>
    <property type="molecule type" value="Genomic_DNA"/>
</dbReference>
<feature type="chain" id="PRO_5015027702" evidence="1">
    <location>
        <begin position="19"/>
        <end position="250"/>
    </location>
</feature>
<accession>A0A1S1BY40</accession>
<sequence length="250" mass="27022">MRALLAFALLLVGLPALADPYQRLYQAAGWPDQRAHFSDALDAAQKRYQDKLPPALYQTLVDNSNRRFAPAEVDQRALNGLRENLPDSASPLNFFESPLGRKVVAAEVLATRRDQLLQHSNGLPRQTASEPRRALVKRLAQVLPAREAGAEVSLALAGVAADSLSQMLPGLPGLLGGGQTGQLLEGQRQRLVQQIGADLENTLLYVYRDLSDAELTQYVNFAESPAGRSYYQAALAALKAGLAVDQAVAP</sequence>
<dbReference type="EMBL" id="QORE01000157">
    <property type="protein sequence ID" value="RCI75531.1"/>
    <property type="molecule type" value="Genomic_DNA"/>
</dbReference>
<reference evidence="2" key="1">
    <citation type="submission" date="2015-06" db="EMBL/GenBank/DDBJ databases">
        <authorList>
            <person name="Radhakrishnan R."/>
            <person name="Underwood A."/>
            <person name="Al-Shahib A."/>
        </authorList>
    </citation>
    <scope>NUCLEOTIDE SEQUENCE</scope>
    <source>
        <strain evidence="2">P19_London_7_VIM_2_05_10</strain>
    </source>
</reference>
<feature type="signal peptide" evidence="1">
    <location>
        <begin position="1"/>
        <end position="18"/>
    </location>
</feature>
<dbReference type="Proteomes" id="UP000644192">
    <property type="component" value="Unassembled WGS sequence"/>
</dbReference>
<dbReference type="eggNOG" id="ENOG5033F44">
    <property type="taxonomic scope" value="Bacteria"/>
</dbReference>
<name>A0A069Q9Z9_PSEAI</name>
<dbReference type="Proteomes" id="UP000284767">
    <property type="component" value="Unassembled WGS sequence"/>
</dbReference>
<accession>A0A069Q9Z9</accession>
<dbReference type="AlphaFoldDB" id="A0A069Q9Z9"/>
<proteinExistence type="predicted"/>
<reference evidence="4 9" key="3">
    <citation type="submission" date="2017-05" db="EMBL/GenBank/DDBJ databases">
        <authorList>
            <person name="Song R."/>
            <person name="Chenine A.L."/>
            <person name="Ruprecht R.M."/>
        </authorList>
    </citation>
    <scope>NUCLEOTIDE SEQUENCE [LARGE SCALE GENOMIC DNA]</scope>
    <source>
        <strain evidence="4 9">S567_C10_BS</strain>
    </source>
</reference>
<evidence type="ECO:0000256" key="1">
    <source>
        <dbReference type="SAM" id="SignalP"/>
    </source>
</evidence>
<evidence type="ECO:0000313" key="7">
    <source>
        <dbReference type="EMBL" id="WOS78477.1"/>
    </source>
</evidence>
<evidence type="ECO:0000313" key="10">
    <source>
        <dbReference type="Proteomes" id="UP000253594"/>
    </source>
</evidence>
<dbReference type="SMR" id="A0A069Q9Z9"/>
<evidence type="ECO:0000313" key="3">
    <source>
        <dbReference type="EMBL" id="MZZ14349.1"/>
    </source>
</evidence>
<protein>
    <submittedName>
        <fullName evidence="4">Uncharacterized protein</fullName>
    </submittedName>
</protein>
<gene>
    <name evidence="4" type="ORF">CAZ10_33120</name>
    <name evidence="5" type="ORF">DT376_07135</name>
    <name evidence="3" type="ORF">GUL26_19035</name>
    <name evidence="6" type="ORF">IPC1295_31120</name>
    <name evidence="7" type="ORF">L4V69_04895</name>
    <name evidence="2" type="ORF">PAERUG_P19_London_7_VIM_2_05_10_03985</name>
</gene>
<evidence type="ECO:0000313" key="2">
    <source>
        <dbReference type="EMBL" id="CRP28401.1"/>
    </source>
</evidence>
<evidence type="ECO:0000313" key="6">
    <source>
        <dbReference type="EMBL" id="RPM03885.1"/>
    </source>
</evidence>
<evidence type="ECO:0000313" key="4">
    <source>
        <dbReference type="EMBL" id="OTI55464.1"/>
    </source>
</evidence>
<keyword evidence="1" id="KW-0732">Signal</keyword>
<dbReference type="Proteomes" id="UP001297540">
    <property type="component" value="Chromosome"/>
</dbReference>
<evidence type="ECO:0000313" key="9">
    <source>
        <dbReference type="Proteomes" id="UP000194857"/>
    </source>
</evidence>
<reference evidence="7" key="8">
    <citation type="submission" date="2023-06" db="EMBL/GenBank/DDBJ databases">
        <authorList>
            <consortium name="Clinical and Environmental Microbiology Branch: Whole genome sequencing antimicrobial resistance pathogens in the healthcare setting"/>
        </authorList>
    </citation>
    <scope>NUCLEOTIDE SEQUENCE</scope>
    <source>
        <strain evidence="7">2021CK-01020</strain>
    </source>
</reference>
<dbReference type="EMBL" id="NSNE01000030">
    <property type="protein sequence ID" value="RPM03885.1"/>
    <property type="molecule type" value="Genomic_DNA"/>
</dbReference>
<reference evidence="6 11" key="6">
    <citation type="submission" date="2019-01" db="EMBL/GenBank/DDBJ databases">
        <title>The Pseudomonas aeruginosa pan-genome provides new insights on its population structure, horizontal gene transfer and pathogenicity.</title>
        <authorList>
            <person name="Freschi L."/>
            <person name="Vincent A.T."/>
            <person name="Jeukens J."/>
            <person name="Emond-Rheault J.-G."/>
            <person name="Kukavica-Ibrulj I."/>
            <person name="Dupont M.-J."/>
            <person name="Charette S.J."/>
            <person name="Boyle B."/>
            <person name="Levesque R.C."/>
        </authorList>
    </citation>
    <scope>NUCLEOTIDE SEQUENCE [LARGE SCALE GENOMIC DNA]</scope>
    <source>
        <strain evidence="6 11">PA-W36</strain>
    </source>
</reference>
<evidence type="ECO:0000313" key="5">
    <source>
        <dbReference type="EMBL" id="RCI75531.1"/>
    </source>
</evidence>
<dbReference type="Proteomes" id="UP000253594">
    <property type="component" value="Unassembled WGS sequence"/>
</dbReference>
<evidence type="ECO:0000313" key="8">
    <source>
        <dbReference type="Proteomes" id="UP000045039"/>
    </source>
</evidence>
<dbReference type="EMBL" id="NFFZ01000028">
    <property type="protein sequence ID" value="OTI55464.1"/>
    <property type="molecule type" value="Genomic_DNA"/>
</dbReference>
<reference evidence="6 11" key="4">
    <citation type="submission" date="2017-08" db="EMBL/GenBank/DDBJ databases">
        <authorList>
            <person name="Feschi L."/>
            <person name="Jeukens J."/>
            <person name="Emond-Rheault J.-G."/>
            <person name="Kukavica-Ibrulj I."/>
            <person name="Boyle B."/>
            <person name="Levesque R.C."/>
        </authorList>
    </citation>
    <scope>NUCLEOTIDE SEQUENCE [LARGE SCALE GENOMIC DNA]</scope>
    <source>
        <strain evidence="6 11">PA-W36</strain>
    </source>
</reference>